<gene>
    <name evidence="1" type="ORF">CCOS864_01074</name>
</gene>
<reference evidence="2" key="1">
    <citation type="submission" date="2018-07" db="EMBL/GenBank/DDBJ databases">
        <authorList>
            <person name="Blom J."/>
        </authorList>
    </citation>
    <scope>NUCLEOTIDE SEQUENCE [LARGE SCALE GENOMIC DNA]</scope>
    <source>
        <strain evidence="2">CCOS 864</strain>
    </source>
</reference>
<dbReference type="EMBL" id="UIDD01000004">
    <property type="protein sequence ID" value="SUQ61650.1"/>
    <property type="molecule type" value="Genomic_DNA"/>
</dbReference>
<sequence>MKKIIMQSHLSSLSNDAYHILVTRLNDKQALVS</sequence>
<evidence type="ECO:0000313" key="2">
    <source>
        <dbReference type="Proteomes" id="UP000255177"/>
    </source>
</evidence>
<evidence type="ECO:0000313" key="1">
    <source>
        <dbReference type="EMBL" id="SUQ61650.1"/>
    </source>
</evidence>
<proteinExistence type="predicted"/>
<protein>
    <submittedName>
        <fullName evidence="1">Uncharacterized protein</fullName>
    </submittedName>
</protein>
<keyword evidence="2" id="KW-1185">Reference proteome</keyword>
<organism evidence="1 2">
    <name type="scientific">Pseudomonas wadenswilerensis</name>
    <dbReference type="NCBI Taxonomy" id="1785161"/>
    <lineage>
        <taxon>Bacteria</taxon>
        <taxon>Pseudomonadati</taxon>
        <taxon>Pseudomonadota</taxon>
        <taxon>Gammaproteobacteria</taxon>
        <taxon>Pseudomonadales</taxon>
        <taxon>Pseudomonadaceae</taxon>
        <taxon>Pseudomonas</taxon>
    </lineage>
</organism>
<dbReference type="Proteomes" id="UP000255177">
    <property type="component" value="Unassembled WGS sequence"/>
</dbReference>
<name>A0A380SWG8_9PSED</name>
<accession>A0A380SWG8</accession>
<dbReference type="AlphaFoldDB" id="A0A380SWG8"/>